<comment type="caution">
    <text evidence="1">The sequence shown here is derived from an EMBL/GenBank/DDBJ whole genome shotgun (WGS) entry which is preliminary data.</text>
</comment>
<evidence type="ECO:0000313" key="2">
    <source>
        <dbReference type="Proteomes" id="UP000078407"/>
    </source>
</evidence>
<organism evidence="1 2">
    <name type="scientific">Buttiauxella ferragutiae ATCC 51602</name>
    <dbReference type="NCBI Taxonomy" id="1354252"/>
    <lineage>
        <taxon>Bacteria</taxon>
        <taxon>Pseudomonadati</taxon>
        <taxon>Pseudomonadota</taxon>
        <taxon>Gammaproteobacteria</taxon>
        <taxon>Enterobacterales</taxon>
        <taxon>Enterobacteriaceae</taxon>
        <taxon>Buttiauxella</taxon>
    </lineage>
</organism>
<keyword evidence="2" id="KW-1185">Reference proteome</keyword>
<protein>
    <submittedName>
        <fullName evidence="1">Uncharacterized protein</fullName>
    </submittedName>
</protein>
<dbReference type="Proteomes" id="UP000078407">
    <property type="component" value="Unassembled WGS sequence"/>
</dbReference>
<gene>
    <name evidence="1" type="ORF">M976_00514</name>
</gene>
<sequence>MIIEKKYALVDTTARLNADLRDYEREINNAASITFGNDLIEVTVYQFSFVIKVRTNSEKIKHGLLVNFGKNIARQVSSLCTSAMRFYPNEKHKPSRQLFRCTNISTEQKM</sequence>
<accession>A0ABX2WD02</accession>
<name>A0ABX2WD02_9ENTR</name>
<reference evidence="1 2" key="1">
    <citation type="submission" date="2016-04" db="EMBL/GenBank/DDBJ databases">
        <title>ATOL: Assembling a taxonomically balanced genome-scale reconstruction of the evolutionary history of the Enterobacteriaceae.</title>
        <authorList>
            <person name="Plunkett G.III."/>
            <person name="Neeno-Eckwall E.C."/>
            <person name="Glasner J.D."/>
            <person name="Perna N.T."/>
        </authorList>
    </citation>
    <scope>NUCLEOTIDE SEQUENCE [LARGE SCALE GENOMIC DNA]</scope>
    <source>
        <strain evidence="1 2">ATCC 51602</strain>
    </source>
</reference>
<dbReference type="EMBL" id="LXEQ01000006">
    <property type="protein sequence ID" value="OAT32532.1"/>
    <property type="molecule type" value="Genomic_DNA"/>
</dbReference>
<proteinExistence type="predicted"/>
<evidence type="ECO:0000313" key="1">
    <source>
        <dbReference type="EMBL" id="OAT32532.1"/>
    </source>
</evidence>
<dbReference type="RefSeq" id="WP_074388492.1">
    <property type="nucleotide sequence ID" value="NZ_LXEQ01000006.1"/>
</dbReference>